<dbReference type="STRING" id="1801764.A2903_03115"/>
<feature type="region of interest" description="Disordered" evidence="10">
    <location>
        <begin position="1"/>
        <end position="43"/>
    </location>
</feature>
<dbReference type="InterPro" id="IPR001279">
    <property type="entry name" value="Metallo-B-lactamas"/>
</dbReference>
<dbReference type="HAMAP" id="MF_01491">
    <property type="entry name" value="RNase_J_bact"/>
    <property type="match status" value="1"/>
</dbReference>
<evidence type="ECO:0000256" key="8">
    <source>
        <dbReference type="ARBA" id="ARBA00022884"/>
    </source>
</evidence>
<dbReference type="SMART" id="SM00849">
    <property type="entry name" value="Lactamase_B"/>
    <property type="match status" value="1"/>
</dbReference>
<dbReference type="InterPro" id="IPR041636">
    <property type="entry name" value="RNase_J_C"/>
</dbReference>
<accession>A0A1F6WQZ2</accession>
<keyword evidence="4 9" id="KW-0255">Endonuclease</keyword>
<dbReference type="GO" id="GO:0004534">
    <property type="term" value="F:5'-3' RNA exonuclease activity"/>
    <property type="evidence" value="ECO:0007669"/>
    <property type="project" value="UniProtKB-UniRule"/>
</dbReference>
<evidence type="ECO:0000313" key="12">
    <source>
        <dbReference type="EMBL" id="OGI84297.1"/>
    </source>
</evidence>
<dbReference type="AlphaFoldDB" id="A0A1F6WQZ2"/>
<keyword evidence="9" id="KW-0698">rRNA processing</keyword>
<dbReference type="GO" id="GO:0006364">
    <property type="term" value="P:rRNA processing"/>
    <property type="evidence" value="ECO:0007669"/>
    <property type="project" value="UniProtKB-UniRule"/>
</dbReference>
<dbReference type="GO" id="GO:0005737">
    <property type="term" value="C:cytoplasm"/>
    <property type="evidence" value="ECO:0007669"/>
    <property type="project" value="UniProtKB-SubCell"/>
</dbReference>
<dbReference type="GO" id="GO:0008270">
    <property type="term" value="F:zinc ion binding"/>
    <property type="evidence" value="ECO:0007669"/>
    <property type="project" value="InterPro"/>
</dbReference>
<comment type="subcellular location">
    <subcellularLocation>
        <location evidence="9">Cytoplasm</location>
    </subcellularLocation>
</comment>
<evidence type="ECO:0000256" key="6">
    <source>
        <dbReference type="ARBA" id="ARBA00022833"/>
    </source>
</evidence>
<protein>
    <recommendedName>
        <fullName evidence="9">Ribonuclease J</fullName>
        <shortName evidence="9">RNase J</shortName>
        <ecNumber evidence="9">3.1.-.-</ecNumber>
    </recommendedName>
</protein>
<dbReference type="Gene3D" id="3.60.15.10">
    <property type="entry name" value="Ribonuclease Z/Hydroxyacylglutathione hydrolase-like"/>
    <property type="match status" value="1"/>
</dbReference>
<dbReference type="InterPro" id="IPR011108">
    <property type="entry name" value="RMMBL"/>
</dbReference>
<dbReference type="Pfam" id="PF00753">
    <property type="entry name" value="Lactamase_B"/>
    <property type="match status" value="1"/>
</dbReference>
<dbReference type="InterPro" id="IPR004613">
    <property type="entry name" value="RNase_J"/>
</dbReference>
<name>A0A1F6WQZ2_9BACT</name>
<comment type="caution">
    <text evidence="9">Lacks conserved residue(s) required for the propagation of feature annotation.</text>
</comment>
<dbReference type="GO" id="GO:0004521">
    <property type="term" value="F:RNA endonuclease activity"/>
    <property type="evidence" value="ECO:0007669"/>
    <property type="project" value="UniProtKB-UniRule"/>
</dbReference>
<keyword evidence="7 9" id="KW-0269">Exonuclease</keyword>
<evidence type="ECO:0000313" key="13">
    <source>
        <dbReference type="Proteomes" id="UP000178184"/>
    </source>
</evidence>
<comment type="function">
    <text evidence="9">An RNase that has 5'-3' exonuclease and possibly endonuclease activity. Involved in maturation of rRNA and in some organisms also mRNA maturation and/or decay.</text>
</comment>
<gene>
    <name evidence="9" type="primary">rnj</name>
    <name evidence="12" type="ORF">A2903_03115</name>
</gene>
<evidence type="ECO:0000256" key="5">
    <source>
        <dbReference type="ARBA" id="ARBA00022801"/>
    </source>
</evidence>
<keyword evidence="2 9" id="KW-0540">Nuclease</keyword>
<dbReference type="Gene3D" id="3.10.20.580">
    <property type="match status" value="1"/>
</dbReference>
<evidence type="ECO:0000256" key="4">
    <source>
        <dbReference type="ARBA" id="ARBA00022759"/>
    </source>
</evidence>
<dbReference type="EC" id="3.1.-.-" evidence="9"/>
<evidence type="ECO:0000256" key="9">
    <source>
        <dbReference type="HAMAP-Rule" id="MF_01491"/>
    </source>
</evidence>
<evidence type="ECO:0000256" key="2">
    <source>
        <dbReference type="ARBA" id="ARBA00022722"/>
    </source>
</evidence>
<evidence type="ECO:0000256" key="3">
    <source>
        <dbReference type="ARBA" id="ARBA00022723"/>
    </source>
</evidence>
<keyword evidence="6" id="KW-0862">Zinc</keyword>
<dbReference type="Proteomes" id="UP000178184">
    <property type="component" value="Unassembled WGS sequence"/>
</dbReference>
<evidence type="ECO:0000256" key="1">
    <source>
        <dbReference type="ARBA" id="ARBA00022490"/>
    </source>
</evidence>
<feature type="domain" description="Metallo-beta-lactamase" evidence="11">
    <location>
        <begin position="118"/>
        <end position="315"/>
    </location>
</feature>
<comment type="caution">
    <text evidence="12">The sequence shown here is derived from an EMBL/GenBank/DDBJ whole genome shotgun (WGS) entry which is preliminary data.</text>
</comment>
<dbReference type="Pfam" id="PF07521">
    <property type="entry name" value="RMMBL"/>
    <property type="match status" value="1"/>
</dbReference>
<dbReference type="CDD" id="cd07714">
    <property type="entry name" value="RNaseJ_MBL-fold"/>
    <property type="match status" value="1"/>
</dbReference>
<dbReference type="InterPro" id="IPR042173">
    <property type="entry name" value="RNase_J_2"/>
</dbReference>
<keyword evidence="8 9" id="KW-0694">RNA-binding</keyword>
<dbReference type="Pfam" id="PF17770">
    <property type="entry name" value="RNase_J_C"/>
    <property type="match status" value="1"/>
</dbReference>
<keyword evidence="1 9" id="KW-0963">Cytoplasm</keyword>
<dbReference type="NCBIfam" id="TIGR00649">
    <property type="entry name" value="MG423"/>
    <property type="match status" value="1"/>
</dbReference>
<dbReference type="PANTHER" id="PTHR43694">
    <property type="entry name" value="RIBONUCLEASE J"/>
    <property type="match status" value="1"/>
</dbReference>
<proteinExistence type="inferred from homology"/>
<reference evidence="12 13" key="1">
    <citation type="journal article" date="2016" name="Nat. Commun.">
        <title>Thousands of microbial genomes shed light on interconnected biogeochemical processes in an aquifer system.</title>
        <authorList>
            <person name="Anantharaman K."/>
            <person name="Brown C.T."/>
            <person name="Hug L.A."/>
            <person name="Sharon I."/>
            <person name="Castelle C.J."/>
            <person name="Probst A.J."/>
            <person name="Thomas B.C."/>
            <person name="Singh A."/>
            <person name="Wilkins M.J."/>
            <person name="Karaoz U."/>
            <person name="Brodie E.L."/>
            <person name="Williams K.H."/>
            <person name="Hubbard S.S."/>
            <person name="Banfield J.F."/>
        </authorList>
    </citation>
    <scope>NUCLEOTIDE SEQUENCE [LARGE SCALE GENOMIC DNA]</scope>
</reference>
<evidence type="ECO:0000256" key="7">
    <source>
        <dbReference type="ARBA" id="ARBA00022839"/>
    </source>
</evidence>
<dbReference type="EMBL" id="MFUO01000003">
    <property type="protein sequence ID" value="OGI84297.1"/>
    <property type="molecule type" value="Genomic_DNA"/>
</dbReference>
<dbReference type="Gene3D" id="3.40.50.10710">
    <property type="entry name" value="Metallo-hydrolase/oxidoreductase"/>
    <property type="match status" value="1"/>
</dbReference>
<keyword evidence="5 9" id="KW-0378">Hydrolase</keyword>
<comment type="subunit">
    <text evidence="9">Homodimer, may be a subunit of the RNA degradosome.</text>
</comment>
<dbReference type="InterPro" id="IPR055132">
    <property type="entry name" value="RNase_J_b_CASP"/>
</dbReference>
<dbReference type="InterPro" id="IPR036866">
    <property type="entry name" value="RibonucZ/Hydroxyglut_hydro"/>
</dbReference>
<dbReference type="SUPFAM" id="SSF56281">
    <property type="entry name" value="Metallo-hydrolase/oxidoreductase"/>
    <property type="match status" value="1"/>
</dbReference>
<feature type="compositionally biased region" description="Polar residues" evidence="10">
    <location>
        <begin position="1"/>
        <end position="22"/>
    </location>
</feature>
<organism evidence="12 13">
    <name type="scientific">Candidatus Nomurabacteria bacterium RIFCSPLOWO2_01_FULL_33_17</name>
    <dbReference type="NCBI Taxonomy" id="1801764"/>
    <lineage>
        <taxon>Bacteria</taxon>
        <taxon>Candidatus Nomuraibacteriota</taxon>
    </lineage>
</organism>
<sequence length="661" mass="73916">MTIQRNNGPHRPNTNTTVPGSENTKRRVTINPPSRFHNTTDTNKIQRNFIRNTNPNKKTLGASYQFSKFNRSKGGTIPRSLSAPSLVEKFTSKNKHTITPPKDGDIRIIPLGGVEEIGKNMTAIEIGNDIIVIDAGMQFKTEDTPGVDYMIPNTTYLEERKDKIRAMIVTHGHLDHIGGIPLVMDRIGSDIPIYSRNLSILLMKKRQTDFPQLKPLNFQTVEKDTVITCGNIRVRFFGVTHTVPDSMGIIIETTYGSIVTPGDYKLDQIDGIVSDEEEDEYAFFDKEKVLLLMTDSTNIENEGFSLAEVKVHEGLERLIKSLPGRIIIAAFASHITRLVKIVSIAESLGKKVILDGRSLKTNMEVCEQAGLFTPKKDTIIPVEDADNYPPNKVIILMTGAQGEEFASLNRAANKTHKKFTIRKGDTIVLSASIVPGNEMAVQGLKDNLTRHGVHIISYRTNEETIHATGHGNQEDIKWLHRKTHPKFFIPIHGHHSMLVRHKELAMELGMSEENIIVPDNGSIIEIIDSGTRMILRKEKAPSSMMMVDGHSVGDMNDVVIRDRQMLSQDGMFVLIASVNATTRKLVKSPDIISRGFVYLKENQDLLREVRIIIKKTIENSNVALNDIAIENIKESLGEQISRILFQKTAKRPLVIPVVIAL</sequence>
<dbReference type="GO" id="GO:0003723">
    <property type="term" value="F:RNA binding"/>
    <property type="evidence" value="ECO:0007669"/>
    <property type="project" value="UniProtKB-UniRule"/>
</dbReference>
<comment type="similarity">
    <text evidence="9">Belongs to the metallo-beta-lactamase superfamily. RNA-metabolizing metallo-beta-lactamase-like family. Bacterial RNase J subfamily.</text>
</comment>
<dbReference type="PANTHER" id="PTHR43694:SF1">
    <property type="entry name" value="RIBONUCLEASE J"/>
    <property type="match status" value="1"/>
</dbReference>
<dbReference type="InterPro" id="IPR030854">
    <property type="entry name" value="RNase_J_bac"/>
</dbReference>
<evidence type="ECO:0000259" key="11">
    <source>
        <dbReference type="SMART" id="SM00849"/>
    </source>
</evidence>
<dbReference type="Pfam" id="PF22505">
    <property type="entry name" value="RNase_J_b_CASP"/>
    <property type="match status" value="1"/>
</dbReference>
<keyword evidence="3" id="KW-0479">Metal-binding</keyword>
<evidence type="ECO:0000256" key="10">
    <source>
        <dbReference type="SAM" id="MobiDB-lite"/>
    </source>
</evidence>